<dbReference type="InterPro" id="IPR000835">
    <property type="entry name" value="HTH_MarR-typ"/>
</dbReference>
<gene>
    <name evidence="3" type="ORF">ACFP3V_27980</name>
</gene>
<protein>
    <submittedName>
        <fullName evidence="3">MarR family winged helix-turn-helix transcriptional regulator</fullName>
    </submittedName>
</protein>
<dbReference type="Pfam" id="PF01047">
    <property type="entry name" value="MarR"/>
    <property type="match status" value="1"/>
</dbReference>
<dbReference type="InterPro" id="IPR036390">
    <property type="entry name" value="WH_DNA-bd_sf"/>
</dbReference>
<dbReference type="PANTHER" id="PTHR39515">
    <property type="entry name" value="CONSERVED PROTEIN"/>
    <property type="match status" value="1"/>
</dbReference>
<name>A0ABW1GCA9_9ACTN</name>
<dbReference type="Gene3D" id="1.10.287.100">
    <property type="match status" value="1"/>
</dbReference>
<dbReference type="EMBL" id="JBHSQJ010000144">
    <property type="protein sequence ID" value="MFC5911031.1"/>
    <property type="molecule type" value="Genomic_DNA"/>
</dbReference>
<evidence type="ECO:0000259" key="2">
    <source>
        <dbReference type="PROSITE" id="PS50995"/>
    </source>
</evidence>
<dbReference type="Proteomes" id="UP001596174">
    <property type="component" value="Unassembled WGS sequence"/>
</dbReference>
<dbReference type="Gene3D" id="1.10.10.10">
    <property type="entry name" value="Winged helix-like DNA-binding domain superfamily/Winged helix DNA-binding domain"/>
    <property type="match status" value="1"/>
</dbReference>
<evidence type="ECO:0000256" key="1">
    <source>
        <dbReference type="SAM" id="MobiDB-lite"/>
    </source>
</evidence>
<dbReference type="SUPFAM" id="SSF46785">
    <property type="entry name" value="Winged helix' DNA-binding domain"/>
    <property type="match status" value="1"/>
</dbReference>
<sequence>MTKSSPVTASAAEAAQELRVVFSRIRRKLREIGAEEGLTPSQTSVLSRLSKEGPASASVLAAAERVRPQSMAATLGALEEQGLIRRDPDPTDGRRQQVSLTPAGRSRAEGDRAARQEWLAREMQSRFTEAERATMIEALRLIDRLTQS</sequence>
<feature type="region of interest" description="Disordered" evidence="1">
    <location>
        <begin position="77"/>
        <end position="114"/>
    </location>
</feature>
<dbReference type="InterPro" id="IPR052526">
    <property type="entry name" value="HTH-type_Bedaq_tolerance"/>
</dbReference>
<evidence type="ECO:0000313" key="4">
    <source>
        <dbReference type="Proteomes" id="UP001596174"/>
    </source>
</evidence>
<evidence type="ECO:0000313" key="3">
    <source>
        <dbReference type="EMBL" id="MFC5911031.1"/>
    </source>
</evidence>
<accession>A0ABW1GCA9</accession>
<dbReference type="PROSITE" id="PS50995">
    <property type="entry name" value="HTH_MARR_2"/>
    <property type="match status" value="1"/>
</dbReference>
<comment type="caution">
    <text evidence="3">The sequence shown here is derived from an EMBL/GenBank/DDBJ whole genome shotgun (WGS) entry which is preliminary data.</text>
</comment>
<dbReference type="SMART" id="SM00347">
    <property type="entry name" value="HTH_MARR"/>
    <property type="match status" value="1"/>
</dbReference>
<feature type="domain" description="HTH marR-type" evidence="2">
    <location>
        <begin position="11"/>
        <end position="144"/>
    </location>
</feature>
<keyword evidence="4" id="KW-1185">Reference proteome</keyword>
<organism evidence="3 4">
    <name type="scientific">Streptacidiphilus monticola</name>
    <dbReference type="NCBI Taxonomy" id="2161674"/>
    <lineage>
        <taxon>Bacteria</taxon>
        <taxon>Bacillati</taxon>
        <taxon>Actinomycetota</taxon>
        <taxon>Actinomycetes</taxon>
        <taxon>Kitasatosporales</taxon>
        <taxon>Streptomycetaceae</taxon>
        <taxon>Streptacidiphilus</taxon>
    </lineage>
</organism>
<dbReference type="InterPro" id="IPR036388">
    <property type="entry name" value="WH-like_DNA-bd_sf"/>
</dbReference>
<proteinExistence type="predicted"/>
<feature type="compositionally biased region" description="Basic and acidic residues" evidence="1">
    <location>
        <begin position="82"/>
        <end position="95"/>
    </location>
</feature>
<dbReference type="RefSeq" id="WP_380589259.1">
    <property type="nucleotide sequence ID" value="NZ_JBHSQJ010000144.1"/>
</dbReference>
<dbReference type="PANTHER" id="PTHR39515:SF2">
    <property type="entry name" value="HTH-TYPE TRANSCRIPTIONAL REGULATOR RV0880"/>
    <property type="match status" value="1"/>
</dbReference>
<reference evidence="4" key="1">
    <citation type="journal article" date="2019" name="Int. J. Syst. Evol. Microbiol.">
        <title>The Global Catalogue of Microorganisms (GCM) 10K type strain sequencing project: providing services to taxonomists for standard genome sequencing and annotation.</title>
        <authorList>
            <consortium name="The Broad Institute Genomics Platform"/>
            <consortium name="The Broad Institute Genome Sequencing Center for Infectious Disease"/>
            <person name="Wu L."/>
            <person name="Ma J."/>
        </authorList>
    </citation>
    <scope>NUCLEOTIDE SEQUENCE [LARGE SCALE GENOMIC DNA]</scope>
    <source>
        <strain evidence="4">JCM 4816</strain>
    </source>
</reference>